<feature type="repeat" description="TPR" evidence="1">
    <location>
        <begin position="239"/>
        <end position="272"/>
    </location>
</feature>
<evidence type="ECO:0000313" key="4">
    <source>
        <dbReference type="EMBL" id="KKJ01175.1"/>
    </source>
</evidence>
<gene>
    <name evidence="4" type="ORF">PROH_01935</name>
</gene>
<dbReference type="PANTHER" id="PTHR10098:SF112">
    <property type="entry name" value="SLR0380 PROTEIN"/>
    <property type="match status" value="1"/>
</dbReference>
<dbReference type="Pfam" id="PF12770">
    <property type="entry name" value="CHAT"/>
    <property type="match status" value="1"/>
</dbReference>
<dbReference type="InterPro" id="IPR019734">
    <property type="entry name" value="TPR_rpt"/>
</dbReference>
<dbReference type="eggNOG" id="COG0457">
    <property type="taxonomic scope" value="Bacteria"/>
</dbReference>
<feature type="domain" description="CHAT" evidence="3">
    <location>
        <begin position="620"/>
        <end position="889"/>
    </location>
</feature>
<evidence type="ECO:0000256" key="1">
    <source>
        <dbReference type="PROSITE-ProRule" id="PRU00339"/>
    </source>
</evidence>
<accession>A0A0M2PYD2</accession>
<dbReference type="PANTHER" id="PTHR10098">
    <property type="entry name" value="RAPSYN-RELATED"/>
    <property type="match status" value="1"/>
</dbReference>
<dbReference type="AlphaFoldDB" id="A0A0M2PYD2"/>
<keyword evidence="2" id="KW-0732">Signal</keyword>
<organism evidence="4 5">
    <name type="scientific">Prochlorothrix hollandica PCC 9006 = CALU 1027</name>
    <dbReference type="NCBI Taxonomy" id="317619"/>
    <lineage>
        <taxon>Bacteria</taxon>
        <taxon>Bacillati</taxon>
        <taxon>Cyanobacteriota</taxon>
        <taxon>Cyanophyceae</taxon>
        <taxon>Prochlorotrichales</taxon>
        <taxon>Prochlorotrichaceae</taxon>
        <taxon>Prochlorothrix</taxon>
    </lineage>
</organism>
<sequence length="891" mass="96918">MGSHSALITLATLLGLSLAPGSIVTAAAPPTVTTPATPLLSQGNQLYQAGQYAAALDTWTQAIAQLGDSPSLDRAQTLTHIALAHLQLGQWVSAQDHIDRSLQTLEQLPPSPQRTFSQGKAHNVQGSLWYSQGHLDQALEAFQAASLAYTAVGDRLGQQQNQLNQAKVLQSQGRNILAQAQLQALQDDLASSPNSPLKAASLRELGTVVRLTSSADRGQALLEESLAVAQSLGDSNEQAATWLQLGSLHQDLGQWDAAHSAYGAVLALNPNPTLQVQALVNQFRVKTRQNPGLWPDLPRDRQRLETALAQAPPNRTSLYAHINYAQSLVDLATEPTAGSSVSLSPQPPSSPALPLAPIAEQLAQAIQTAQALGDPLTEAYGLGKLGHLYAVAGQWPEAQRLTQNALNLAQAANAAESVYQWQWQLGRIYWAQQQWDNADRSYQGAIASLETLRGDLASLNPDARFSFREEIEPIYRQYVSLLLTPRPSSVSQSPGFPLSPISSLKSLVPSLPLAQSPRPSPVTQANLIKARTAIESLQVAELVNFFQADCVTLKSVDVDQVDPKAGIIYTIMLGDRLEVLLSQPGYPIYHQTVAAAHNRIENLVKTIRLNLKDPFGLPKRELQALYRWLIEPLEAELAQRDLETLVFVSDGSLRNLPMAVLYDGEQYLVEKYALALTPGLQLFDPKPLVDQTLGVTIAGVSEARQGFSALPAVLTEVADIQSNIPSQVFLNDKFQKTLVSSQLQTQPSSVVHFATHGQFGSTAEDTFILTWDDKIYINELSELLRSGFIQEDQAIELLVFSACETAEGDDRAVLGLAGLAVRSGARSTLATLWQVDDRATGIFMDHFYTYLSQGTLTKAEAVRQAQLSLMQDQDLAHPFYWAPFVLVGNWL</sequence>
<evidence type="ECO:0000313" key="5">
    <source>
        <dbReference type="Proteomes" id="UP000034681"/>
    </source>
</evidence>
<dbReference type="eggNOG" id="COG4995">
    <property type="taxonomic scope" value="Bacteria"/>
</dbReference>
<dbReference type="Gene3D" id="1.25.40.10">
    <property type="entry name" value="Tetratricopeptide repeat domain"/>
    <property type="match status" value="2"/>
</dbReference>
<dbReference type="InterPro" id="IPR024983">
    <property type="entry name" value="CHAT_dom"/>
</dbReference>
<protein>
    <recommendedName>
        <fullName evidence="3">CHAT domain-containing protein</fullName>
    </recommendedName>
</protein>
<dbReference type="Pfam" id="PF13176">
    <property type="entry name" value="TPR_7"/>
    <property type="match status" value="1"/>
</dbReference>
<dbReference type="PROSITE" id="PS50005">
    <property type="entry name" value="TPR"/>
    <property type="match status" value="1"/>
</dbReference>
<feature type="chain" id="PRO_5005639548" description="CHAT domain-containing protein" evidence="2">
    <location>
        <begin position="27"/>
        <end position="891"/>
    </location>
</feature>
<feature type="signal peptide" evidence="2">
    <location>
        <begin position="1"/>
        <end position="26"/>
    </location>
</feature>
<dbReference type="Pfam" id="PF13424">
    <property type="entry name" value="TPR_12"/>
    <property type="match status" value="1"/>
</dbReference>
<dbReference type="EMBL" id="AJTX02000002">
    <property type="protein sequence ID" value="KKJ01175.1"/>
    <property type="molecule type" value="Genomic_DNA"/>
</dbReference>
<evidence type="ECO:0000259" key="3">
    <source>
        <dbReference type="Pfam" id="PF12770"/>
    </source>
</evidence>
<keyword evidence="1" id="KW-0802">TPR repeat</keyword>
<dbReference type="SMART" id="SM00028">
    <property type="entry name" value="TPR"/>
    <property type="match status" value="6"/>
</dbReference>
<evidence type="ECO:0000256" key="2">
    <source>
        <dbReference type="SAM" id="SignalP"/>
    </source>
</evidence>
<comment type="caution">
    <text evidence="4">The sequence shown here is derived from an EMBL/GenBank/DDBJ whole genome shotgun (WGS) entry which is preliminary data.</text>
</comment>
<keyword evidence="5" id="KW-1185">Reference proteome</keyword>
<reference evidence="4" key="1">
    <citation type="submission" date="2012-04" db="EMBL/GenBank/DDBJ databases">
        <authorList>
            <person name="Borisov I.G."/>
            <person name="Ivanikova N.V."/>
            <person name="Pinevich A.V."/>
        </authorList>
    </citation>
    <scope>NUCLEOTIDE SEQUENCE</scope>
    <source>
        <strain evidence="4">CALU 1027</strain>
    </source>
</reference>
<dbReference type="SUPFAM" id="SSF48452">
    <property type="entry name" value="TPR-like"/>
    <property type="match status" value="2"/>
</dbReference>
<name>A0A0M2PYD2_PROHO</name>
<dbReference type="InterPro" id="IPR011990">
    <property type="entry name" value="TPR-like_helical_dom_sf"/>
</dbReference>
<dbReference type="OrthoDB" id="446317at2"/>
<proteinExistence type="predicted"/>
<dbReference type="RefSeq" id="WP_017713751.1">
    <property type="nucleotide sequence ID" value="NZ_KB235941.1"/>
</dbReference>
<dbReference type="Proteomes" id="UP000034681">
    <property type="component" value="Unassembled WGS sequence"/>
</dbReference>
<dbReference type="STRING" id="317619.GCA_000332315_03559"/>